<gene>
    <name evidence="1" type="ORF">FOZ60_008707</name>
</gene>
<reference evidence="1 2" key="1">
    <citation type="submission" date="2020-04" db="EMBL/GenBank/DDBJ databases">
        <title>Perkinsus olseni comparative genomics.</title>
        <authorList>
            <person name="Bogema D.R."/>
        </authorList>
    </citation>
    <scope>NUCLEOTIDE SEQUENCE [LARGE SCALE GENOMIC DNA]</scope>
    <source>
        <strain evidence="1">00978-12</strain>
    </source>
</reference>
<evidence type="ECO:0000313" key="1">
    <source>
        <dbReference type="EMBL" id="KAF4694225.1"/>
    </source>
</evidence>
<protein>
    <submittedName>
        <fullName evidence="1">Uncharacterized protein</fullName>
    </submittedName>
</protein>
<comment type="caution">
    <text evidence="1">The sequence shown here is derived from an EMBL/GenBank/DDBJ whole genome shotgun (WGS) entry which is preliminary data.</text>
</comment>
<accession>A0A7J6PDM5</accession>
<dbReference type="Proteomes" id="UP000541610">
    <property type="component" value="Unassembled WGS sequence"/>
</dbReference>
<dbReference type="EMBL" id="JABANP010000035">
    <property type="protein sequence ID" value="KAF4694225.1"/>
    <property type="molecule type" value="Genomic_DNA"/>
</dbReference>
<organism evidence="1 2">
    <name type="scientific">Perkinsus olseni</name>
    <name type="common">Perkinsus atlanticus</name>
    <dbReference type="NCBI Taxonomy" id="32597"/>
    <lineage>
        <taxon>Eukaryota</taxon>
        <taxon>Sar</taxon>
        <taxon>Alveolata</taxon>
        <taxon>Perkinsozoa</taxon>
        <taxon>Perkinsea</taxon>
        <taxon>Perkinsida</taxon>
        <taxon>Perkinsidae</taxon>
        <taxon>Perkinsus</taxon>
    </lineage>
</organism>
<name>A0A7J6PDM5_PEROL</name>
<sequence>MILWGLCGRCSFATEDRKSTSGMVLEPAHPSATSPALFMSAIWHIICGYRTVQLASSSSLLAIFNRP</sequence>
<dbReference type="AlphaFoldDB" id="A0A7J6PDM5"/>
<evidence type="ECO:0000313" key="2">
    <source>
        <dbReference type="Proteomes" id="UP000541610"/>
    </source>
</evidence>
<proteinExistence type="predicted"/>